<sequence length="67" mass="8349">MWGLQSLLRRLFHRIFKRQILYIPKKLCTLSALIVLCFLYVFIFYCFIVLFFHKLMLKINCHVLRYY</sequence>
<evidence type="ECO:0000313" key="2">
    <source>
        <dbReference type="EMBL" id="JAH63571.1"/>
    </source>
</evidence>
<reference evidence="2" key="2">
    <citation type="journal article" date="2015" name="Fish Shellfish Immunol.">
        <title>Early steps in the European eel (Anguilla anguilla)-Vibrio vulnificus interaction in the gills: Role of the RtxA13 toxin.</title>
        <authorList>
            <person name="Callol A."/>
            <person name="Pajuelo D."/>
            <person name="Ebbesson L."/>
            <person name="Teles M."/>
            <person name="MacKenzie S."/>
            <person name="Amaro C."/>
        </authorList>
    </citation>
    <scope>NUCLEOTIDE SEQUENCE</scope>
</reference>
<dbReference type="AlphaFoldDB" id="A0A0E9UCP3"/>
<keyword evidence="1" id="KW-0812">Transmembrane</keyword>
<accession>A0A0E9UCP3</accession>
<keyword evidence="1" id="KW-0472">Membrane</keyword>
<keyword evidence="1" id="KW-1133">Transmembrane helix</keyword>
<dbReference type="EMBL" id="GBXM01045006">
    <property type="protein sequence ID" value="JAH63571.1"/>
    <property type="molecule type" value="Transcribed_RNA"/>
</dbReference>
<organism evidence="2">
    <name type="scientific">Anguilla anguilla</name>
    <name type="common">European freshwater eel</name>
    <name type="synonym">Muraena anguilla</name>
    <dbReference type="NCBI Taxonomy" id="7936"/>
    <lineage>
        <taxon>Eukaryota</taxon>
        <taxon>Metazoa</taxon>
        <taxon>Chordata</taxon>
        <taxon>Craniata</taxon>
        <taxon>Vertebrata</taxon>
        <taxon>Euteleostomi</taxon>
        <taxon>Actinopterygii</taxon>
        <taxon>Neopterygii</taxon>
        <taxon>Teleostei</taxon>
        <taxon>Anguilliformes</taxon>
        <taxon>Anguillidae</taxon>
        <taxon>Anguilla</taxon>
    </lineage>
</organism>
<proteinExistence type="predicted"/>
<feature type="transmembrane region" description="Helical" evidence="1">
    <location>
        <begin position="27"/>
        <end position="52"/>
    </location>
</feature>
<evidence type="ECO:0000256" key="1">
    <source>
        <dbReference type="SAM" id="Phobius"/>
    </source>
</evidence>
<reference evidence="2" key="1">
    <citation type="submission" date="2014-11" db="EMBL/GenBank/DDBJ databases">
        <authorList>
            <person name="Amaro Gonzalez C."/>
        </authorList>
    </citation>
    <scope>NUCLEOTIDE SEQUENCE</scope>
</reference>
<name>A0A0E9UCP3_ANGAN</name>
<protein>
    <recommendedName>
        <fullName evidence="3">Ion transport domain-containing protein</fullName>
    </recommendedName>
</protein>
<evidence type="ECO:0008006" key="3">
    <source>
        <dbReference type="Google" id="ProtNLM"/>
    </source>
</evidence>